<feature type="binding site" evidence="9 11">
    <location>
        <begin position="115"/>
        <end position="117"/>
    </location>
    <ligand>
        <name>substrate</name>
    </ligand>
</feature>
<dbReference type="GO" id="GO:0019353">
    <property type="term" value="P:protoporphyrinogen IX biosynthetic process from glutamate"/>
    <property type="evidence" value="ECO:0007669"/>
    <property type="project" value="TreeGrafter"/>
</dbReference>
<dbReference type="Gene3D" id="3.30.460.30">
    <property type="entry name" value="Glutamyl-tRNA reductase, N-terminal domain"/>
    <property type="match status" value="1"/>
</dbReference>
<feature type="active site" description="Nucleophile" evidence="9 10">
    <location>
        <position position="52"/>
    </location>
</feature>
<evidence type="ECO:0000256" key="1">
    <source>
        <dbReference type="ARBA" id="ARBA00005059"/>
    </source>
</evidence>
<feature type="binding site" evidence="9 11">
    <location>
        <position position="110"/>
    </location>
    <ligand>
        <name>substrate</name>
    </ligand>
</feature>
<keyword evidence="4 9" id="KW-0521">NADP</keyword>
<protein>
    <recommendedName>
        <fullName evidence="8 9">Glutamyl-tRNA reductase</fullName>
        <shortName evidence="9">GluTR</shortName>
        <ecNumber evidence="3 9">1.2.1.70</ecNumber>
    </recommendedName>
</protein>
<evidence type="ECO:0000256" key="8">
    <source>
        <dbReference type="ARBA" id="ARBA00068659"/>
    </source>
</evidence>
<accession>A0A8J2BHX0</accession>
<evidence type="ECO:0000256" key="4">
    <source>
        <dbReference type="ARBA" id="ARBA00022857"/>
    </source>
</evidence>
<dbReference type="InterPro" id="IPR036291">
    <property type="entry name" value="NAD(P)-bd_dom_sf"/>
</dbReference>
<dbReference type="EC" id="1.2.1.70" evidence="3 9"/>
<dbReference type="RefSeq" id="WP_174581940.1">
    <property type="nucleotide sequence ID" value="NZ_CAJNOB010000012.1"/>
</dbReference>
<dbReference type="Pfam" id="PF01488">
    <property type="entry name" value="Shikimate_DH"/>
    <property type="match status" value="1"/>
</dbReference>
<dbReference type="PANTHER" id="PTHR43013">
    <property type="entry name" value="GLUTAMYL-TRNA REDUCTASE"/>
    <property type="match status" value="1"/>
</dbReference>
<comment type="caution">
    <text evidence="9">Lacks conserved residue(s) required for the propagation of feature annotation.</text>
</comment>
<evidence type="ECO:0000259" key="14">
    <source>
        <dbReference type="Pfam" id="PF05201"/>
    </source>
</evidence>
<organism evidence="15 16">
    <name type="scientific">Candidatus Methylacidithermus pantelleriae</name>
    <dbReference type="NCBI Taxonomy" id="2744239"/>
    <lineage>
        <taxon>Bacteria</taxon>
        <taxon>Pseudomonadati</taxon>
        <taxon>Verrucomicrobiota</taxon>
        <taxon>Methylacidiphilae</taxon>
        <taxon>Methylacidiphilales</taxon>
        <taxon>Methylacidiphilaceae</taxon>
        <taxon>Candidatus Methylacidithermus</taxon>
    </lineage>
</organism>
<feature type="binding site" evidence="9 11">
    <location>
        <position position="121"/>
    </location>
    <ligand>
        <name>substrate</name>
    </ligand>
</feature>
<feature type="domain" description="Glutamyl-tRNA reductase N-terminal" evidence="14">
    <location>
        <begin position="9"/>
        <end position="157"/>
    </location>
</feature>
<evidence type="ECO:0000256" key="9">
    <source>
        <dbReference type="HAMAP-Rule" id="MF_00087"/>
    </source>
</evidence>
<dbReference type="InterPro" id="IPR036343">
    <property type="entry name" value="GluRdtase_N_sf"/>
</dbReference>
<name>A0A8J2BHX0_9BACT</name>
<dbReference type="NCBIfam" id="TIGR01035">
    <property type="entry name" value="hemA"/>
    <property type="match status" value="1"/>
</dbReference>
<comment type="miscellaneous">
    <text evidence="9">During catalysis, the active site Cys acts as a nucleophile attacking the alpha-carbonyl group of tRNA-bound glutamate with the formation of a thioester intermediate between enzyme and glutamate, and the concomitant release of tRNA(Glu). The thioester intermediate is finally reduced by direct hydride transfer from NADPH, to form the product GSA.</text>
</comment>
<reference evidence="15" key="1">
    <citation type="submission" date="2021-02" db="EMBL/GenBank/DDBJ databases">
        <authorList>
            <person name="Cremers G."/>
            <person name="Picone N."/>
        </authorList>
    </citation>
    <scope>NUCLEOTIDE SEQUENCE</scope>
    <source>
        <strain evidence="15">PQ17</strain>
    </source>
</reference>
<dbReference type="SUPFAM" id="SSF51735">
    <property type="entry name" value="NAD(P)-binding Rossmann-fold domains"/>
    <property type="match status" value="1"/>
</dbReference>
<dbReference type="EMBL" id="CAJNOB010000012">
    <property type="protein sequence ID" value="CAF0696065.1"/>
    <property type="molecule type" value="Genomic_DNA"/>
</dbReference>
<keyword evidence="6 9" id="KW-0627">Porphyrin biosynthesis</keyword>
<evidence type="ECO:0000313" key="15">
    <source>
        <dbReference type="EMBL" id="CAF0696065.1"/>
    </source>
</evidence>
<feature type="binding site" evidence="9 12">
    <location>
        <begin position="190"/>
        <end position="195"/>
    </location>
    <ligand>
        <name>NADP(+)</name>
        <dbReference type="ChEBI" id="CHEBI:58349"/>
    </ligand>
</feature>
<evidence type="ECO:0000256" key="6">
    <source>
        <dbReference type="ARBA" id="ARBA00023244"/>
    </source>
</evidence>
<dbReference type="AlphaFoldDB" id="A0A8J2BHX0"/>
<feature type="domain" description="Quinate/shikimate 5-dehydrogenase/glutamyl-tRNA reductase" evidence="13">
    <location>
        <begin position="172"/>
        <end position="307"/>
    </location>
</feature>
<dbReference type="CDD" id="cd05213">
    <property type="entry name" value="NAD_bind_Glutamyl_tRNA_reduct"/>
    <property type="match status" value="1"/>
</dbReference>
<comment type="domain">
    <text evidence="9">Possesses an unusual extended V-shaped dimeric structure with each monomer consisting of three distinct domains arranged along a curved 'spinal' alpha-helix. The N-terminal catalytic domain specifically recognizes the glutamate moiety of the substrate. The second domain is the NADPH-binding domain, and the third C-terminal domain is responsible for dimerization.</text>
</comment>
<sequence length="351" mass="39389">MRLGLCCGGISFRTAPLEIRERVSFATRQLPLALPEMRAFMHVEEAVLVSTCNRVDFFARSCDPGRTQKAWAEFLQNFHKISTDLSPFLQFREERSCVEYLFRVAAGLESMVVGETEILGQLKEAYGIAKELGMTGPWLNRLFQSAFAAAKQCRSSTFITRGSVSVGSVAADLAEKLFGSLTQRVVVLIGTGTMATRTARALHARGAKLVVIGGRHFERAQKIAFELGAIASTWEEFAFWGQLADVILSSTSAPNYVIRRENLGPILSVRRGRPLFLIDLAVPRDIDPSLHLLDDVYLYNIDDLKEMAEQNLKQRYQELERCSLIIQNFVDQFMKWAQDRFAAGELAPRKV</sequence>
<dbReference type="PIRSF" id="PIRSF000445">
    <property type="entry name" value="4pyrrol_synth_GluRdtase"/>
    <property type="match status" value="1"/>
</dbReference>
<comment type="caution">
    <text evidence="15">The sequence shown here is derived from an EMBL/GenBank/DDBJ whole genome shotgun (WGS) entry which is preliminary data.</text>
</comment>
<dbReference type="HAMAP" id="MF_00087">
    <property type="entry name" value="Glu_tRNA_reductase"/>
    <property type="match status" value="1"/>
</dbReference>
<comment type="pathway">
    <text evidence="1 9">Porphyrin-containing compound metabolism; protoporphyrin-IX biosynthesis; 5-aminolevulinate from L-glutamyl-tRNA(Glu): step 1/2.</text>
</comment>
<comment type="similarity">
    <text evidence="2 9">Belongs to the glutamyl-tRNA reductase family.</text>
</comment>
<dbReference type="InterPro" id="IPR000343">
    <property type="entry name" value="4pyrrol_synth_GluRdtase"/>
</dbReference>
<comment type="subunit">
    <text evidence="9">Homodimer.</text>
</comment>
<dbReference type="SUPFAM" id="SSF69742">
    <property type="entry name" value="Glutamyl tRNA-reductase catalytic, N-terminal domain"/>
    <property type="match status" value="1"/>
</dbReference>
<dbReference type="Proteomes" id="UP000663859">
    <property type="component" value="Unassembled WGS sequence"/>
</dbReference>
<dbReference type="InterPro" id="IPR015895">
    <property type="entry name" value="4pyrrol_synth_GluRdtase_N"/>
</dbReference>
<proteinExistence type="inferred from homology"/>
<dbReference type="Pfam" id="PF05201">
    <property type="entry name" value="GlutR_N"/>
    <property type="match status" value="1"/>
</dbReference>
<evidence type="ECO:0000256" key="7">
    <source>
        <dbReference type="ARBA" id="ARBA00047464"/>
    </source>
</evidence>
<keyword evidence="5 9" id="KW-0560">Oxidoreductase</keyword>
<keyword evidence="16" id="KW-1185">Reference proteome</keyword>
<dbReference type="FunFam" id="3.40.50.720:FF:000031">
    <property type="entry name" value="Glutamyl-tRNA reductase"/>
    <property type="match status" value="1"/>
</dbReference>
<dbReference type="GO" id="GO:0050661">
    <property type="term" value="F:NADP binding"/>
    <property type="evidence" value="ECO:0007669"/>
    <property type="project" value="InterPro"/>
</dbReference>
<evidence type="ECO:0000256" key="12">
    <source>
        <dbReference type="PIRSR" id="PIRSR000445-3"/>
    </source>
</evidence>
<evidence type="ECO:0000256" key="11">
    <source>
        <dbReference type="PIRSR" id="PIRSR000445-2"/>
    </source>
</evidence>
<evidence type="ECO:0000256" key="5">
    <source>
        <dbReference type="ARBA" id="ARBA00023002"/>
    </source>
</evidence>
<dbReference type="FunFam" id="3.30.460.30:FF:000001">
    <property type="entry name" value="Glutamyl-tRNA reductase"/>
    <property type="match status" value="1"/>
</dbReference>
<dbReference type="Gene3D" id="3.40.50.720">
    <property type="entry name" value="NAD(P)-binding Rossmann-like Domain"/>
    <property type="match status" value="1"/>
</dbReference>
<comment type="function">
    <text evidence="9">Catalyzes the NADPH-dependent reduction of glutamyl-tRNA(Glu) to glutamate 1-semialdehyde (GSA).</text>
</comment>
<feature type="binding site" evidence="9 11">
    <location>
        <begin position="51"/>
        <end position="54"/>
    </location>
    <ligand>
        <name>substrate</name>
    </ligand>
</feature>
<comment type="catalytic activity">
    <reaction evidence="7 9">
        <text>(S)-4-amino-5-oxopentanoate + tRNA(Glu) + NADP(+) = L-glutamyl-tRNA(Glu) + NADPH + H(+)</text>
        <dbReference type="Rhea" id="RHEA:12344"/>
        <dbReference type="Rhea" id="RHEA-COMP:9663"/>
        <dbReference type="Rhea" id="RHEA-COMP:9680"/>
        <dbReference type="ChEBI" id="CHEBI:15378"/>
        <dbReference type="ChEBI" id="CHEBI:57501"/>
        <dbReference type="ChEBI" id="CHEBI:57783"/>
        <dbReference type="ChEBI" id="CHEBI:58349"/>
        <dbReference type="ChEBI" id="CHEBI:78442"/>
        <dbReference type="ChEBI" id="CHEBI:78520"/>
        <dbReference type="EC" id="1.2.1.70"/>
    </reaction>
</comment>
<dbReference type="InterPro" id="IPR006151">
    <property type="entry name" value="Shikm_DH/Glu-tRNA_Rdtase"/>
</dbReference>
<gene>
    <name evidence="9 15" type="primary">hemA</name>
    <name evidence="15" type="ORF">MPNT_20104</name>
</gene>
<evidence type="ECO:0000256" key="2">
    <source>
        <dbReference type="ARBA" id="ARBA00005916"/>
    </source>
</evidence>
<dbReference type="PROSITE" id="PS00747">
    <property type="entry name" value="GLUTR"/>
    <property type="match status" value="1"/>
</dbReference>
<evidence type="ECO:0000259" key="13">
    <source>
        <dbReference type="Pfam" id="PF01488"/>
    </source>
</evidence>
<dbReference type="GO" id="GO:0008883">
    <property type="term" value="F:glutamyl-tRNA reductase activity"/>
    <property type="evidence" value="ECO:0007669"/>
    <property type="project" value="UniProtKB-UniRule"/>
</dbReference>
<evidence type="ECO:0000256" key="10">
    <source>
        <dbReference type="PIRSR" id="PIRSR000445-1"/>
    </source>
</evidence>
<evidence type="ECO:0000313" key="16">
    <source>
        <dbReference type="Proteomes" id="UP000663859"/>
    </source>
</evidence>
<dbReference type="UniPathway" id="UPA00251">
    <property type="reaction ID" value="UER00316"/>
</dbReference>
<evidence type="ECO:0000256" key="3">
    <source>
        <dbReference type="ARBA" id="ARBA00012970"/>
    </source>
</evidence>
<dbReference type="PANTHER" id="PTHR43013:SF1">
    <property type="entry name" value="GLUTAMYL-TRNA REDUCTASE"/>
    <property type="match status" value="1"/>
</dbReference>
<dbReference type="InterPro" id="IPR018214">
    <property type="entry name" value="GluRdtase_CS"/>
</dbReference>